<dbReference type="PANTHER" id="PTHR43798">
    <property type="entry name" value="MONOACYLGLYCEROL LIPASE"/>
    <property type="match status" value="1"/>
</dbReference>
<protein>
    <submittedName>
        <fullName evidence="2">Unannotated protein</fullName>
    </submittedName>
</protein>
<dbReference type="InterPro" id="IPR029058">
    <property type="entry name" value="AB_hydrolase_fold"/>
</dbReference>
<gene>
    <name evidence="2" type="ORF">UFOPK1835_00404</name>
</gene>
<evidence type="ECO:0000259" key="1">
    <source>
        <dbReference type="Pfam" id="PF12697"/>
    </source>
</evidence>
<proteinExistence type="predicted"/>
<feature type="domain" description="AB hydrolase-1" evidence="1">
    <location>
        <begin position="28"/>
        <end position="170"/>
    </location>
</feature>
<dbReference type="InterPro" id="IPR000073">
    <property type="entry name" value="AB_hydrolase_1"/>
</dbReference>
<dbReference type="Pfam" id="PF12697">
    <property type="entry name" value="Abhydrolase_6"/>
    <property type="match status" value="1"/>
</dbReference>
<dbReference type="GO" id="GO:0047372">
    <property type="term" value="F:monoacylglycerol lipase activity"/>
    <property type="evidence" value="ECO:0007669"/>
    <property type="project" value="TreeGrafter"/>
</dbReference>
<accession>A0A6J6GIH3</accession>
<dbReference type="InterPro" id="IPR050266">
    <property type="entry name" value="AB_hydrolase_sf"/>
</dbReference>
<dbReference type="Gene3D" id="3.40.50.1820">
    <property type="entry name" value="alpha/beta hydrolase"/>
    <property type="match status" value="1"/>
</dbReference>
<dbReference type="SUPFAM" id="SSF53474">
    <property type="entry name" value="alpha/beta-Hydrolases"/>
    <property type="match status" value="1"/>
</dbReference>
<dbReference type="GO" id="GO:0046464">
    <property type="term" value="P:acylglycerol catabolic process"/>
    <property type="evidence" value="ECO:0007669"/>
    <property type="project" value="TreeGrafter"/>
</dbReference>
<dbReference type="GO" id="GO:0016020">
    <property type="term" value="C:membrane"/>
    <property type="evidence" value="ECO:0007669"/>
    <property type="project" value="TreeGrafter"/>
</dbReference>
<organism evidence="2">
    <name type="scientific">freshwater metagenome</name>
    <dbReference type="NCBI Taxonomy" id="449393"/>
    <lineage>
        <taxon>unclassified sequences</taxon>
        <taxon>metagenomes</taxon>
        <taxon>ecological metagenomes</taxon>
    </lineage>
</organism>
<dbReference type="EMBL" id="CAEZUP010000010">
    <property type="protein sequence ID" value="CAB4601066.1"/>
    <property type="molecule type" value="Genomic_DNA"/>
</dbReference>
<name>A0A6J6GIH3_9ZZZZ</name>
<sequence>MSRRTEFLSSGALRLALHTLAEGEGQALLLLHGLGEQSPMERPFWAEAWTGPVLALDFTGHGESDVPVGGGYMPEALMADVDAVIAAYGDLTIVGRGLGAWVALLVAGARSSIVRGIVLADGSGIAGGGPQPPSPYVEALPAVGSATPDPFALLELSRDVRPADYALDYVRFVLEDSELENPIVVSARIRPDWLAAVAADIGVIELSLSEAVASFVPPKAT</sequence>
<evidence type="ECO:0000313" key="2">
    <source>
        <dbReference type="EMBL" id="CAB4601066.1"/>
    </source>
</evidence>
<dbReference type="AlphaFoldDB" id="A0A6J6GIH3"/>
<reference evidence="2" key="1">
    <citation type="submission" date="2020-05" db="EMBL/GenBank/DDBJ databases">
        <authorList>
            <person name="Chiriac C."/>
            <person name="Salcher M."/>
            <person name="Ghai R."/>
            <person name="Kavagutti S V."/>
        </authorList>
    </citation>
    <scope>NUCLEOTIDE SEQUENCE</scope>
</reference>
<dbReference type="PANTHER" id="PTHR43798:SF5">
    <property type="entry name" value="MONOACYLGLYCEROL LIPASE ABHD6"/>
    <property type="match status" value="1"/>
</dbReference>